<dbReference type="PANTHER" id="PTHR31018">
    <property type="entry name" value="SPORULATION-SPECIFIC PROTEIN-RELATED"/>
    <property type="match status" value="1"/>
</dbReference>
<keyword evidence="2 6" id="KW-0732">Signal</keyword>
<feature type="region of interest" description="Disordered" evidence="4">
    <location>
        <begin position="511"/>
        <end position="548"/>
    </location>
</feature>
<dbReference type="SUPFAM" id="SSF52058">
    <property type="entry name" value="L domain-like"/>
    <property type="match status" value="2"/>
</dbReference>
<keyword evidence="5" id="KW-1133">Transmembrane helix</keyword>
<keyword evidence="3" id="KW-0325">Glycoprotein</keyword>
<feature type="transmembrane region" description="Helical" evidence="5">
    <location>
        <begin position="445"/>
        <end position="464"/>
    </location>
</feature>
<dbReference type="OrthoDB" id="536881at2759"/>
<evidence type="ECO:0000256" key="3">
    <source>
        <dbReference type="ARBA" id="ARBA00023180"/>
    </source>
</evidence>
<evidence type="ECO:0000256" key="1">
    <source>
        <dbReference type="ARBA" id="ARBA00004196"/>
    </source>
</evidence>
<evidence type="ECO:0000256" key="5">
    <source>
        <dbReference type="SAM" id="Phobius"/>
    </source>
</evidence>
<dbReference type="EMBL" id="PDLM01000005">
    <property type="protein sequence ID" value="RDW77617.1"/>
    <property type="molecule type" value="Genomic_DNA"/>
</dbReference>
<evidence type="ECO:0000313" key="7">
    <source>
        <dbReference type="EMBL" id="RDW77617.1"/>
    </source>
</evidence>
<dbReference type="PANTHER" id="PTHR31018:SF3">
    <property type="entry name" value="RECEPTOR PROTEIN-TYROSINE KINASE"/>
    <property type="match status" value="1"/>
</dbReference>
<accession>A0A3D8RU51</accession>
<feature type="compositionally biased region" description="Polar residues" evidence="4">
    <location>
        <begin position="513"/>
        <end position="529"/>
    </location>
</feature>
<proteinExistence type="predicted"/>
<keyword evidence="5" id="KW-0812">Transmembrane</keyword>
<keyword evidence="5" id="KW-0472">Membrane</keyword>
<gene>
    <name evidence="7" type="ORF">BP6252_05670</name>
</gene>
<reference evidence="7 8" key="1">
    <citation type="journal article" date="2018" name="IMA Fungus">
        <title>IMA Genome-F 9: Draft genome sequence of Annulohypoxylon stygium, Aspergillus mulundensis, Berkeleyomyces basicola (syn. Thielaviopsis basicola), Ceratocystis smalleyi, two Cercospora beticola strains, Coleophoma cylindrospora, Fusarium fracticaudum, Phialophora cf. hyalina, and Morchella septimelata.</title>
        <authorList>
            <person name="Wingfield B.D."/>
            <person name="Bills G.F."/>
            <person name="Dong Y."/>
            <person name="Huang W."/>
            <person name="Nel W.J."/>
            <person name="Swalarsk-Parry B.S."/>
            <person name="Vaghefi N."/>
            <person name="Wilken P.M."/>
            <person name="An Z."/>
            <person name="de Beer Z.W."/>
            <person name="De Vos L."/>
            <person name="Chen L."/>
            <person name="Duong T.A."/>
            <person name="Gao Y."/>
            <person name="Hammerbacher A."/>
            <person name="Kikkert J.R."/>
            <person name="Li Y."/>
            <person name="Li H."/>
            <person name="Li K."/>
            <person name="Li Q."/>
            <person name="Liu X."/>
            <person name="Ma X."/>
            <person name="Naidoo K."/>
            <person name="Pethybridge S.J."/>
            <person name="Sun J."/>
            <person name="Steenkamp E.T."/>
            <person name="van der Nest M.A."/>
            <person name="van Wyk S."/>
            <person name="Wingfield M.J."/>
            <person name="Xiong C."/>
            <person name="Yue Q."/>
            <person name="Zhang X."/>
        </authorList>
    </citation>
    <scope>NUCLEOTIDE SEQUENCE [LARGE SCALE GENOMIC DNA]</scope>
    <source>
        <strain evidence="7 8">BP6252</strain>
    </source>
</reference>
<evidence type="ECO:0000256" key="2">
    <source>
        <dbReference type="ARBA" id="ARBA00022729"/>
    </source>
</evidence>
<dbReference type="InterPro" id="IPR051648">
    <property type="entry name" value="CWI-Assembly_Regulator"/>
</dbReference>
<keyword evidence="8" id="KW-1185">Reference proteome</keyword>
<dbReference type="Proteomes" id="UP000256645">
    <property type="component" value="Unassembled WGS sequence"/>
</dbReference>
<dbReference type="AlphaFoldDB" id="A0A3D8RU51"/>
<evidence type="ECO:0000256" key="4">
    <source>
        <dbReference type="SAM" id="MobiDB-lite"/>
    </source>
</evidence>
<feature type="chain" id="PRO_5017812058" evidence="6">
    <location>
        <begin position="17"/>
        <end position="548"/>
    </location>
</feature>
<evidence type="ECO:0000256" key="6">
    <source>
        <dbReference type="SAM" id="SignalP"/>
    </source>
</evidence>
<organism evidence="7 8">
    <name type="scientific">Coleophoma cylindrospora</name>
    <dbReference type="NCBI Taxonomy" id="1849047"/>
    <lineage>
        <taxon>Eukaryota</taxon>
        <taxon>Fungi</taxon>
        <taxon>Dikarya</taxon>
        <taxon>Ascomycota</taxon>
        <taxon>Pezizomycotina</taxon>
        <taxon>Leotiomycetes</taxon>
        <taxon>Helotiales</taxon>
        <taxon>Dermateaceae</taxon>
        <taxon>Coleophoma</taxon>
    </lineage>
</organism>
<evidence type="ECO:0000313" key="8">
    <source>
        <dbReference type="Proteomes" id="UP000256645"/>
    </source>
</evidence>
<feature type="signal peptide" evidence="6">
    <location>
        <begin position="1"/>
        <end position="16"/>
    </location>
</feature>
<protein>
    <submittedName>
        <fullName evidence="7">Uncharacterized protein</fullName>
    </submittedName>
</protein>
<comment type="caution">
    <text evidence="7">The sequence shown here is derived from an EMBL/GenBank/DDBJ whole genome shotgun (WGS) entry which is preliminary data.</text>
</comment>
<comment type="subcellular location">
    <subcellularLocation>
        <location evidence="1">Cell envelope</location>
    </subcellularLocation>
</comment>
<name>A0A3D8RU51_9HELO</name>
<sequence>MAIPAWLSLLIGVVFAACARLVVLDPCKRVLSLLPRDQSDGLVVRPSALVVATQHCSGTSSTPVTLVPDPSGYCSENASDYSSIPDWYISDQSDADALTLTGCTSFGVNIVIHNNTVDSIVLNGVQSISSLNISSSAALASFQAPNLTTINGQFTLYDLPNLTTVDLPALEYAVIVDWSNLPVLGEVASWTSNATTSTLSIRNTSLLTIAFSGPDSSQPQLVDQQYSEVIITDNRYLESISLPSITYIEDWCNISGSDGYLQGIDLSGLTYSGAIFLSKAPMELWFPKLKSVIGTFSVANSPDLMGLDLNVLESVSGTFSLIGNHDLWKLNASSLRSAGSLVLEDNRIPAFEFPSLTTSTEISIEGNFDSVDFSKNYLWFDGPVNITSLSDILNCTALDKIHYYSIDFAGTNFNYTCQAIPRGSKKDYAVHFHQQSAKSARNTRIIVGCVILAVAIFLGLLWWWRRSRKRAAAAAAAARENGTAESGMELPPTYRRTGLVGEIPPAYKANADVTETNVGGSTSSVQSAEIPNRVAPGEPTPTYEENGH</sequence>